<dbReference type="GO" id="GO:0005524">
    <property type="term" value="F:ATP binding"/>
    <property type="evidence" value="ECO:0007669"/>
    <property type="project" value="UniProtKB-KW"/>
</dbReference>
<dbReference type="NCBIfam" id="TIGR01727">
    <property type="entry name" value="oligo_HPY"/>
    <property type="match status" value="1"/>
</dbReference>
<feature type="domain" description="ABC transporter" evidence="4">
    <location>
        <begin position="7"/>
        <end position="257"/>
    </location>
</feature>
<reference evidence="5" key="1">
    <citation type="journal article" date="2020" name="mSystems">
        <title>Genome- and Community-Level Interaction Insights into Carbon Utilization and Element Cycling Functions of Hydrothermarchaeota in Hydrothermal Sediment.</title>
        <authorList>
            <person name="Zhou Z."/>
            <person name="Liu Y."/>
            <person name="Xu W."/>
            <person name="Pan J."/>
            <person name="Luo Z.H."/>
            <person name="Li M."/>
        </authorList>
    </citation>
    <scope>NUCLEOTIDE SEQUENCE [LARGE SCALE GENOMIC DNA]</scope>
    <source>
        <strain evidence="5">SpSt-618</strain>
    </source>
</reference>
<dbReference type="InterPro" id="IPR003439">
    <property type="entry name" value="ABC_transporter-like_ATP-bd"/>
</dbReference>
<dbReference type="InterPro" id="IPR003593">
    <property type="entry name" value="AAA+_ATPase"/>
</dbReference>
<dbReference type="Pfam" id="PF00005">
    <property type="entry name" value="ABC_tran"/>
    <property type="match status" value="1"/>
</dbReference>
<keyword evidence="3 5" id="KW-0067">ATP-binding</keyword>
<dbReference type="PROSITE" id="PS00211">
    <property type="entry name" value="ABC_TRANSPORTER_1"/>
    <property type="match status" value="1"/>
</dbReference>
<dbReference type="PROSITE" id="PS00675">
    <property type="entry name" value="SIGMA54_INTERACT_1"/>
    <property type="match status" value="1"/>
</dbReference>
<evidence type="ECO:0000259" key="4">
    <source>
        <dbReference type="PROSITE" id="PS50893"/>
    </source>
</evidence>
<dbReference type="GO" id="GO:0015833">
    <property type="term" value="P:peptide transport"/>
    <property type="evidence" value="ECO:0007669"/>
    <property type="project" value="InterPro"/>
</dbReference>
<keyword evidence="1" id="KW-0813">Transport</keyword>
<evidence type="ECO:0000313" key="5">
    <source>
        <dbReference type="EMBL" id="HGN37069.1"/>
    </source>
</evidence>
<comment type="caution">
    <text evidence="5">The sequence shown here is derived from an EMBL/GenBank/DDBJ whole genome shotgun (WGS) entry which is preliminary data.</text>
</comment>
<dbReference type="Pfam" id="PF08352">
    <property type="entry name" value="oligo_HPY"/>
    <property type="match status" value="1"/>
</dbReference>
<dbReference type="Gene3D" id="3.40.50.300">
    <property type="entry name" value="P-loop containing nucleotide triphosphate hydrolases"/>
    <property type="match status" value="1"/>
</dbReference>
<dbReference type="CDD" id="cd03257">
    <property type="entry name" value="ABC_NikE_OppD_transporters"/>
    <property type="match status" value="1"/>
</dbReference>
<keyword evidence="2" id="KW-0547">Nucleotide-binding</keyword>
<dbReference type="PANTHER" id="PTHR43230">
    <property type="entry name" value="ABC-TYPE DIPEPTIDE/OLIGOPEPTIDE TRANSPORT SYSTEM, ATPASE COMPONENT"/>
    <property type="match status" value="1"/>
</dbReference>
<organism evidence="5">
    <name type="scientific">Ignisphaera aggregans</name>
    <dbReference type="NCBI Taxonomy" id="334771"/>
    <lineage>
        <taxon>Archaea</taxon>
        <taxon>Thermoproteota</taxon>
        <taxon>Thermoprotei</taxon>
        <taxon>Desulfurococcales</taxon>
        <taxon>Desulfurococcaceae</taxon>
        <taxon>Ignisphaera</taxon>
    </lineage>
</organism>
<name>A0A7J3I8L0_9CREN</name>
<dbReference type="AlphaFoldDB" id="A0A7J3I8L0"/>
<proteinExistence type="predicted"/>
<dbReference type="PANTHER" id="PTHR43230:SF1">
    <property type="entry name" value="OLIGOPEPTIDE ABC TRANSPORTER, ATP-BINDING PROTEIN"/>
    <property type="match status" value="1"/>
</dbReference>
<dbReference type="InterPro" id="IPR027417">
    <property type="entry name" value="P-loop_NTPase"/>
</dbReference>
<dbReference type="InterPro" id="IPR013563">
    <property type="entry name" value="Oligopep_ABC_C"/>
</dbReference>
<dbReference type="SUPFAM" id="SSF52540">
    <property type="entry name" value="P-loop containing nucleoside triphosphate hydrolases"/>
    <property type="match status" value="1"/>
</dbReference>
<dbReference type="PROSITE" id="PS50893">
    <property type="entry name" value="ABC_TRANSPORTER_2"/>
    <property type="match status" value="1"/>
</dbReference>
<dbReference type="SMART" id="SM00382">
    <property type="entry name" value="AAA"/>
    <property type="match status" value="1"/>
</dbReference>
<evidence type="ECO:0000256" key="3">
    <source>
        <dbReference type="ARBA" id="ARBA00022840"/>
    </source>
</evidence>
<evidence type="ECO:0000256" key="1">
    <source>
        <dbReference type="ARBA" id="ARBA00022448"/>
    </source>
</evidence>
<sequence length="324" mass="36489">MDGGILLKVDNVTKQFGYGLLGLRKFKALSSVSFELTSEPPKILVIIGETGSGKSTLLKLILRMLVPDGGTIIYRGRDIFRLDREGVKWYRREVQAVFQDPYESFNPIRRIDTYLYDSAKFLLNIGRREEAVSIIDEALRFVGLDLERIKGKSIKEFSGGELQRISIARAILSKPHLLLADEPVSMLDASLRVSVLNTFREIRDKLGSSIIYVTHDLATAYYIGDDIAVLYRGVLVERGPMDAVYSEPLHPYTKMLLNSILEPDIGARKRIKPVKLSSIEISEFLAPGCKFANRCPYAKPECGSREPPAIDIDKRTVLCWLYAK</sequence>
<dbReference type="InterPro" id="IPR025662">
    <property type="entry name" value="Sigma_54_int_dom_ATP-bd_1"/>
</dbReference>
<dbReference type="InterPro" id="IPR017871">
    <property type="entry name" value="ABC_transporter-like_CS"/>
</dbReference>
<accession>A0A7J3I8L0</accession>
<dbReference type="GO" id="GO:0016887">
    <property type="term" value="F:ATP hydrolysis activity"/>
    <property type="evidence" value="ECO:0007669"/>
    <property type="project" value="InterPro"/>
</dbReference>
<dbReference type="EMBL" id="DTAI01000171">
    <property type="protein sequence ID" value="HGN37069.1"/>
    <property type="molecule type" value="Genomic_DNA"/>
</dbReference>
<gene>
    <name evidence="5" type="ORF">ENT87_05945</name>
</gene>
<evidence type="ECO:0000256" key="2">
    <source>
        <dbReference type="ARBA" id="ARBA00022741"/>
    </source>
</evidence>
<protein>
    <submittedName>
        <fullName evidence="5">ABC transporter ATP-binding protein</fullName>
    </submittedName>
</protein>